<gene>
    <name evidence="4" type="primary">Nfu_g_1_003720</name>
    <name evidence="3" type="synonym">Nfu_g_1_003678</name>
</gene>
<dbReference type="EMBL" id="HADZ01000105">
    <property type="protein sequence ID" value="SBP64046.1"/>
    <property type="molecule type" value="Transcribed_RNA"/>
</dbReference>
<feature type="region of interest" description="Disordered" evidence="1">
    <location>
        <begin position="399"/>
        <end position="517"/>
    </location>
</feature>
<dbReference type="InterPro" id="IPR018200">
    <property type="entry name" value="USP_CS"/>
</dbReference>
<evidence type="ECO:0000313" key="4">
    <source>
        <dbReference type="EMBL" id="SBP75546.1"/>
    </source>
</evidence>
<proteinExistence type="predicted"/>
<evidence type="ECO:0000256" key="1">
    <source>
        <dbReference type="SAM" id="MobiDB-lite"/>
    </source>
</evidence>
<dbReference type="PANTHER" id="PTHR24006:SF899">
    <property type="entry name" value="UBIQUITIN CARBOXYL-TERMINAL HYDROLASE"/>
    <property type="match status" value="1"/>
</dbReference>
<dbReference type="InterPro" id="IPR028889">
    <property type="entry name" value="USP"/>
</dbReference>
<dbReference type="PANTHER" id="PTHR24006">
    <property type="entry name" value="UBIQUITIN CARBOXYL-TERMINAL HYDROLASE"/>
    <property type="match status" value="1"/>
</dbReference>
<dbReference type="SUPFAM" id="SSF54001">
    <property type="entry name" value="Cysteine proteinases"/>
    <property type="match status" value="1"/>
</dbReference>
<protein>
    <recommendedName>
        <fullName evidence="2">USP domain-containing protein</fullName>
    </recommendedName>
</protein>
<evidence type="ECO:0000259" key="2">
    <source>
        <dbReference type="PROSITE" id="PS50235"/>
    </source>
</evidence>
<feature type="compositionally biased region" description="Polar residues" evidence="1">
    <location>
        <begin position="403"/>
        <end position="455"/>
    </location>
</feature>
<dbReference type="GO" id="GO:0004843">
    <property type="term" value="F:cysteine-type deubiquitinase activity"/>
    <property type="evidence" value="ECO:0007669"/>
    <property type="project" value="InterPro"/>
</dbReference>
<dbReference type="Pfam" id="PF00443">
    <property type="entry name" value="UCH"/>
    <property type="match status" value="1"/>
</dbReference>
<dbReference type="Gene3D" id="3.90.70.10">
    <property type="entry name" value="Cysteine proteinases"/>
    <property type="match status" value="1"/>
</dbReference>
<sequence length="517" mass="59302">MQKCPYYHLNYTSMDHHIVKTFAEKLGNLSISDYHGLRSPGLTCFLNSVLQVLFMTENFREAVESNCSTTLDQHLGELFCNLERNVAETHSITKHLGIKDVYEQRDAAEYFEKILCQTNENASKVFKGELMHKTSCRKCRQTNDSRSLFWLLPLSMDASSRKSYNLQQGLEDFFKEQKVSEENQMFCNNCDAKQDADTKYEMTQSPDVLTLLLKRFTLDYKQSRYTKLQSSTDVVPTLNIEGCRYDLYAVVHHYGDLTGGHYTADIKSFETGTWYCFNDGFVTGVEHYFEKNSISTSRTAYLLMYRKVREQPSKPDVDSQCGRTGVETGNSLLSERVTSESCRREDYPHMNGYTHSDDGLRMQASSLEKQSKKAVQRAEPKFMMDQRYAAAEAHRQLLDDKLNPNSQRTIGSFSGTNSSARMLGLRQNSPVKGQELTATQNNIKKTRTNANLSDRSPSRNRNKQNNAVSRQREAAAAVKMTKDSRNKFSKTPKDKTVRPRETINVHKSVIRETKPWK</sequence>
<feature type="domain" description="USP" evidence="2">
    <location>
        <begin position="35"/>
        <end position="308"/>
    </location>
</feature>
<dbReference type="GO" id="GO:0016579">
    <property type="term" value="P:protein deubiquitination"/>
    <property type="evidence" value="ECO:0007669"/>
    <property type="project" value="InterPro"/>
</dbReference>
<evidence type="ECO:0000313" key="3">
    <source>
        <dbReference type="EMBL" id="SBP64046.1"/>
    </source>
</evidence>
<dbReference type="InterPro" id="IPR050164">
    <property type="entry name" value="Peptidase_C19"/>
</dbReference>
<dbReference type="InterPro" id="IPR038765">
    <property type="entry name" value="Papain-like_cys_pep_sf"/>
</dbReference>
<accession>A0A1A8C9T8</accession>
<dbReference type="AlphaFoldDB" id="A0A1A8C9T8"/>
<dbReference type="GO" id="GO:0005634">
    <property type="term" value="C:nucleus"/>
    <property type="evidence" value="ECO:0007669"/>
    <property type="project" value="TreeGrafter"/>
</dbReference>
<name>A0A1A8C9T8_NOTKA</name>
<dbReference type="PROSITE" id="PS50235">
    <property type="entry name" value="USP_3"/>
    <property type="match status" value="1"/>
</dbReference>
<dbReference type="PROSITE" id="PS00973">
    <property type="entry name" value="USP_2"/>
    <property type="match status" value="1"/>
</dbReference>
<reference evidence="4" key="2">
    <citation type="submission" date="2016-06" db="EMBL/GenBank/DDBJ databases">
        <title>The genome of a short-lived fish provides insights into sex chromosome evolution and the genetic control of aging.</title>
        <authorList>
            <person name="Reichwald K."/>
            <person name="Felder M."/>
            <person name="Petzold A."/>
            <person name="Koch P."/>
            <person name="Groth M."/>
            <person name="Platzer M."/>
        </authorList>
    </citation>
    <scope>NUCLEOTIDE SEQUENCE</scope>
    <source>
        <tissue evidence="4">Brain</tissue>
    </source>
</reference>
<organism evidence="4">
    <name type="scientific">Nothobranchius kadleci</name>
    <name type="common">African annual killifish</name>
    <dbReference type="NCBI Taxonomy" id="1051664"/>
    <lineage>
        <taxon>Eukaryota</taxon>
        <taxon>Metazoa</taxon>
        <taxon>Chordata</taxon>
        <taxon>Craniata</taxon>
        <taxon>Vertebrata</taxon>
        <taxon>Euteleostomi</taxon>
        <taxon>Actinopterygii</taxon>
        <taxon>Neopterygii</taxon>
        <taxon>Teleostei</taxon>
        <taxon>Neoteleostei</taxon>
        <taxon>Acanthomorphata</taxon>
        <taxon>Ovalentaria</taxon>
        <taxon>Atherinomorphae</taxon>
        <taxon>Cyprinodontiformes</taxon>
        <taxon>Nothobranchiidae</taxon>
        <taxon>Nothobranchius</taxon>
    </lineage>
</organism>
<reference evidence="4" key="1">
    <citation type="submission" date="2016-05" db="EMBL/GenBank/DDBJ databases">
        <authorList>
            <person name="Lavstsen T."/>
            <person name="Jespersen J.S."/>
        </authorList>
    </citation>
    <scope>NUCLEOTIDE SEQUENCE</scope>
    <source>
        <tissue evidence="4">Brain</tissue>
    </source>
</reference>
<feature type="compositionally biased region" description="Basic and acidic residues" evidence="1">
    <location>
        <begin position="480"/>
        <end position="517"/>
    </location>
</feature>
<dbReference type="EMBL" id="HADZ01011605">
    <property type="protein sequence ID" value="SBP75546.1"/>
    <property type="molecule type" value="Transcribed_RNA"/>
</dbReference>
<dbReference type="GO" id="GO:0005829">
    <property type="term" value="C:cytosol"/>
    <property type="evidence" value="ECO:0007669"/>
    <property type="project" value="TreeGrafter"/>
</dbReference>
<dbReference type="InterPro" id="IPR001394">
    <property type="entry name" value="Peptidase_C19_UCH"/>
</dbReference>